<dbReference type="Proteomes" id="UP000320216">
    <property type="component" value="Chromosome"/>
</dbReference>
<feature type="transmembrane region" description="Helical" evidence="1">
    <location>
        <begin position="42"/>
        <end position="60"/>
    </location>
</feature>
<dbReference type="AlphaFoldDB" id="A0A5B8M6K8"/>
<keyword evidence="1" id="KW-1133">Transmembrane helix</keyword>
<protein>
    <submittedName>
        <fullName evidence="2">Uncharacterized protein</fullName>
    </submittedName>
</protein>
<evidence type="ECO:0000313" key="3">
    <source>
        <dbReference type="Proteomes" id="UP000320216"/>
    </source>
</evidence>
<feature type="transmembrane region" description="Helical" evidence="1">
    <location>
        <begin position="67"/>
        <end position="85"/>
    </location>
</feature>
<dbReference type="OrthoDB" id="4571541at2"/>
<feature type="transmembrane region" description="Helical" evidence="1">
    <location>
        <begin position="105"/>
        <end position="126"/>
    </location>
</feature>
<reference evidence="2 3" key="1">
    <citation type="submission" date="2019-07" db="EMBL/GenBank/DDBJ databases">
        <title>Full genome sequence of Humibacter sp. WJ7-1.</title>
        <authorList>
            <person name="Im W.-T."/>
        </authorList>
    </citation>
    <scope>NUCLEOTIDE SEQUENCE [LARGE SCALE GENOMIC DNA]</scope>
    <source>
        <strain evidence="2 3">WJ7-1</strain>
    </source>
</reference>
<organism evidence="2 3">
    <name type="scientific">Humibacter ginsenosidimutans</name>
    <dbReference type="NCBI Taxonomy" id="2599293"/>
    <lineage>
        <taxon>Bacteria</taxon>
        <taxon>Bacillati</taxon>
        <taxon>Actinomycetota</taxon>
        <taxon>Actinomycetes</taxon>
        <taxon>Micrococcales</taxon>
        <taxon>Microbacteriaceae</taxon>
        <taxon>Humibacter</taxon>
    </lineage>
</organism>
<keyword evidence="1" id="KW-0812">Transmembrane</keyword>
<evidence type="ECO:0000256" key="1">
    <source>
        <dbReference type="SAM" id="Phobius"/>
    </source>
</evidence>
<keyword evidence="3" id="KW-1185">Reference proteome</keyword>
<keyword evidence="1" id="KW-0472">Membrane</keyword>
<sequence length="141" mass="15216">MTERRNTLIDLSDRSQKFALAGLAVGIVGLVIQWIADPAKFGYSFPPGIWFIAAFGLVTILTSRWSFSAVFSVLIAAWIMFGGIATDKLQPNLVSHNLGTVTGNVVMSIGLIVTVVFGIISIVLRLRRRRGRTVSRGPAAG</sequence>
<gene>
    <name evidence="2" type="ORF">FPZ11_15430</name>
</gene>
<dbReference type="KEGG" id="huw:FPZ11_15430"/>
<dbReference type="RefSeq" id="WP_146321980.1">
    <property type="nucleotide sequence ID" value="NZ_CP042305.1"/>
</dbReference>
<dbReference type="EMBL" id="CP042305">
    <property type="protein sequence ID" value="QDZ15976.1"/>
    <property type="molecule type" value="Genomic_DNA"/>
</dbReference>
<evidence type="ECO:0000313" key="2">
    <source>
        <dbReference type="EMBL" id="QDZ15976.1"/>
    </source>
</evidence>
<proteinExistence type="predicted"/>
<accession>A0A5B8M6K8</accession>
<name>A0A5B8M6K8_9MICO</name>
<feature type="transmembrane region" description="Helical" evidence="1">
    <location>
        <begin position="18"/>
        <end position="36"/>
    </location>
</feature>